<reference evidence="1 2" key="1">
    <citation type="submission" date="2024-08" db="EMBL/GenBank/DDBJ databases">
        <authorList>
            <person name="Lu H."/>
        </authorList>
    </citation>
    <scope>NUCLEOTIDE SEQUENCE [LARGE SCALE GENOMIC DNA]</scope>
    <source>
        <strain evidence="1 2">LKC17W</strain>
    </source>
</reference>
<evidence type="ECO:0000313" key="1">
    <source>
        <dbReference type="EMBL" id="MFG6441521.1"/>
    </source>
</evidence>
<comment type="caution">
    <text evidence="1">The sequence shown here is derived from an EMBL/GenBank/DDBJ whole genome shotgun (WGS) entry which is preliminary data.</text>
</comment>
<dbReference type="EMBL" id="JBIGHW010000006">
    <property type="protein sequence ID" value="MFG6441521.1"/>
    <property type="molecule type" value="Genomic_DNA"/>
</dbReference>
<keyword evidence="2" id="KW-1185">Reference proteome</keyword>
<protein>
    <recommendedName>
        <fullName evidence="3">Flagellar protein FliT</fullName>
    </recommendedName>
</protein>
<dbReference type="Proteomes" id="UP001606301">
    <property type="component" value="Unassembled WGS sequence"/>
</dbReference>
<dbReference type="RefSeq" id="WP_394397850.1">
    <property type="nucleotide sequence ID" value="NZ_JBIGHW010000006.1"/>
</dbReference>
<sequence>MSAADNTPRATRHARGKRPVFYATPGLDEAMSMIVVLAQELSVLRDRVDAIERVSAKRGIDLAAEIEALVLDQAALDARELQRQQLLERLYYVVRKEAKELQDADSKQRYDEVINETAQA</sequence>
<evidence type="ECO:0008006" key="3">
    <source>
        <dbReference type="Google" id="ProtNLM"/>
    </source>
</evidence>
<gene>
    <name evidence="1" type="ORF">ACG0Z3_12620</name>
</gene>
<proteinExistence type="predicted"/>
<organism evidence="1 2">
    <name type="scientific">Pelomonas margarita</name>
    <dbReference type="NCBI Taxonomy" id="3299031"/>
    <lineage>
        <taxon>Bacteria</taxon>
        <taxon>Pseudomonadati</taxon>
        <taxon>Pseudomonadota</taxon>
        <taxon>Betaproteobacteria</taxon>
        <taxon>Burkholderiales</taxon>
        <taxon>Sphaerotilaceae</taxon>
        <taxon>Roseateles</taxon>
    </lineage>
</organism>
<evidence type="ECO:0000313" key="2">
    <source>
        <dbReference type="Proteomes" id="UP001606301"/>
    </source>
</evidence>
<name>A0ABW7FJL7_9BURK</name>
<accession>A0ABW7FJL7</accession>